<evidence type="ECO:0000256" key="13">
    <source>
        <dbReference type="RuleBase" id="RU003357"/>
    </source>
</evidence>
<evidence type="ECO:0000313" key="16">
    <source>
        <dbReference type="EMBL" id="MCS3903244.1"/>
    </source>
</evidence>
<organism evidence="16 17">
    <name type="scientific">Methylohalomonas lacus</name>
    <dbReference type="NCBI Taxonomy" id="398773"/>
    <lineage>
        <taxon>Bacteria</taxon>
        <taxon>Pseudomonadati</taxon>
        <taxon>Pseudomonadota</taxon>
        <taxon>Gammaproteobacteria</taxon>
        <taxon>Methylohalomonadales</taxon>
        <taxon>Methylohalomonadaceae</taxon>
        <taxon>Methylohalomonas</taxon>
    </lineage>
</organism>
<dbReference type="InterPro" id="IPR036942">
    <property type="entry name" value="Beta-barrel_TonB_sf"/>
</dbReference>
<evidence type="ECO:0000256" key="3">
    <source>
        <dbReference type="ARBA" id="ARBA00022452"/>
    </source>
</evidence>
<gene>
    <name evidence="16" type="ORF">J2T55_001264</name>
</gene>
<keyword evidence="11 12" id="KW-0998">Cell outer membrane</keyword>
<keyword evidence="17" id="KW-1185">Reference proteome</keyword>
<keyword evidence="8" id="KW-0406">Ion transport</keyword>
<dbReference type="PROSITE" id="PS52016">
    <property type="entry name" value="TONB_DEPENDENT_REC_3"/>
    <property type="match status" value="1"/>
</dbReference>
<evidence type="ECO:0000256" key="10">
    <source>
        <dbReference type="ARBA" id="ARBA00023136"/>
    </source>
</evidence>
<dbReference type="GO" id="GO:0015344">
    <property type="term" value="F:siderophore uptake transmembrane transporter activity"/>
    <property type="evidence" value="ECO:0007669"/>
    <property type="project" value="TreeGrafter"/>
</dbReference>
<dbReference type="InterPro" id="IPR039426">
    <property type="entry name" value="TonB-dep_rcpt-like"/>
</dbReference>
<evidence type="ECO:0000256" key="12">
    <source>
        <dbReference type="PROSITE-ProRule" id="PRU01360"/>
    </source>
</evidence>
<keyword evidence="7" id="KW-0408">Iron</keyword>
<dbReference type="CDD" id="cd01347">
    <property type="entry name" value="ligand_gated_channel"/>
    <property type="match status" value="1"/>
</dbReference>
<feature type="domain" description="TonB-dependent receptor-like beta-barrel" evidence="14">
    <location>
        <begin position="233"/>
        <end position="661"/>
    </location>
</feature>
<dbReference type="Pfam" id="PF07715">
    <property type="entry name" value="Plug"/>
    <property type="match status" value="1"/>
</dbReference>
<dbReference type="PANTHER" id="PTHR32552">
    <property type="entry name" value="FERRICHROME IRON RECEPTOR-RELATED"/>
    <property type="match status" value="1"/>
</dbReference>
<dbReference type="InterPro" id="IPR012910">
    <property type="entry name" value="Plug_dom"/>
</dbReference>
<dbReference type="AlphaFoldDB" id="A0AAE3HIY5"/>
<keyword evidence="4" id="KW-0410">Iron transport</keyword>
<keyword evidence="3 12" id="KW-1134">Transmembrane beta strand</keyword>
<dbReference type="SUPFAM" id="SSF56935">
    <property type="entry name" value="Porins"/>
    <property type="match status" value="1"/>
</dbReference>
<evidence type="ECO:0000259" key="14">
    <source>
        <dbReference type="Pfam" id="PF00593"/>
    </source>
</evidence>
<reference evidence="16" key="1">
    <citation type="submission" date="2022-08" db="EMBL/GenBank/DDBJ databases">
        <title>Genomic Encyclopedia of Type Strains, Phase III (KMG-III): the genomes of soil and plant-associated and newly described type strains.</title>
        <authorList>
            <person name="Whitman W."/>
        </authorList>
    </citation>
    <scope>NUCLEOTIDE SEQUENCE</scope>
    <source>
        <strain evidence="16">HMT 1</strain>
    </source>
</reference>
<keyword evidence="5 12" id="KW-0812">Transmembrane</keyword>
<keyword evidence="10 12" id="KW-0472">Membrane</keyword>
<evidence type="ECO:0000256" key="5">
    <source>
        <dbReference type="ARBA" id="ARBA00022692"/>
    </source>
</evidence>
<comment type="similarity">
    <text evidence="12 13">Belongs to the TonB-dependent receptor family.</text>
</comment>
<feature type="domain" description="TonB-dependent receptor plug" evidence="15">
    <location>
        <begin position="49"/>
        <end position="159"/>
    </location>
</feature>
<evidence type="ECO:0000259" key="15">
    <source>
        <dbReference type="Pfam" id="PF07715"/>
    </source>
</evidence>
<evidence type="ECO:0000256" key="8">
    <source>
        <dbReference type="ARBA" id="ARBA00023065"/>
    </source>
</evidence>
<sequence length="700" mass="77114">MKIHRHGLTGAGVALVMSGLPLALSAQTDSETEQLDEVTVTSPRVETPINKVPYAIDLVGKDDIQRGTQQLGLDESLTKIPGVFMLNRYNFAQDLRIAIRGFGARADFGIRGIKIIVDGIPQTLPDGQGNIDTIDLASAERIEVIRGPSSSLYGASSGGVINIISEEGPADPFVEGRYSYGSYGFHKYNLKTGGQKGDLNYLFNIGRYEIDGYRDHSETESIIGNAKLVYDIDETSDLTTIINFSDSPRANDPGGLTIEEVREDRKQARDRADLLNTGESKEEQRLGFVYRKDLAPQHEIKLRNYYVFTDFDNSLPFGPGVGAGTGGQVAFDRFFVGGGAQYTFKGANNRFTTGFDIESQQDDRQNFNNLLGGQRGALVLDQEEDVSSIGLFAQNEQYLTDTITLTTGIRYDKVEFDVDDKFLSDGDDSGKVDYEEVSPLVGLLWSPIRNFNIYGNVSRSFETPSTTEFSNVAGSGGFNTSLNAQTATNYEIGIKGAVPQWHGFTYNAAVFRIDGEDELVVDDVDQNLFNNAGETTREGFELALSVQPTANLTASLAYTYSDFKYDTFRPEISTGFTTPPVQANFDGNRLPGIPKHFGQIELAYEHPSGFYGVWDTLLVGELFTDDTNNTEVAGYGVSNLRAGYSTRVGDTQIEPFIGINNIFDKEYFSNIRINDTSSRFYEPAPEINAYAGISIRHDFL</sequence>
<name>A0AAE3HIY5_9GAMM</name>
<accession>A0AAE3HIY5</accession>
<evidence type="ECO:0000256" key="4">
    <source>
        <dbReference type="ARBA" id="ARBA00022496"/>
    </source>
</evidence>
<dbReference type="Pfam" id="PF00593">
    <property type="entry name" value="TonB_dep_Rec_b-barrel"/>
    <property type="match status" value="1"/>
</dbReference>
<proteinExistence type="inferred from homology"/>
<evidence type="ECO:0000256" key="11">
    <source>
        <dbReference type="ARBA" id="ARBA00023237"/>
    </source>
</evidence>
<comment type="subcellular location">
    <subcellularLocation>
        <location evidence="1 12">Cell outer membrane</location>
        <topology evidence="1 12">Multi-pass membrane protein</topology>
    </subcellularLocation>
</comment>
<dbReference type="InterPro" id="IPR018247">
    <property type="entry name" value="EF_Hand_1_Ca_BS"/>
</dbReference>
<keyword evidence="9 13" id="KW-0798">TonB box</keyword>
<dbReference type="RefSeq" id="WP_259054875.1">
    <property type="nucleotide sequence ID" value="NZ_JANUCT010000007.1"/>
</dbReference>
<evidence type="ECO:0000313" key="17">
    <source>
        <dbReference type="Proteomes" id="UP001204445"/>
    </source>
</evidence>
<keyword evidence="2 12" id="KW-0813">Transport</keyword>
<dbReference type="PANTHER" id="PTHR32552:SF68">
    <property type="entry name" value="FERRICHROME OUTER MEMBRANE TRANSPORTER_PHAGE RECEPTOR"/>
    <property type="match status" value="1"/>
</dbReference>
<keyword evidence="6" id="KW-0732">Signal</keyword>
<evidence type="ECO:0000256" key="7">
    <source>
        <dbReference type="ARBA" id="ARBA00023004"/>
    </source>
</evidence>
<dbReference type="GO" id="GO:0009279">
    <property type="term" value="C:cell outer membrane"/>
    <property type="evidence" value="ECO:0007669"/>
    <property type="project" value="UniProtKB-SubCell"/>
</dbReference>
<evidence type="ECO:0000256" key="9">
    <source>
        <dbReference type="ARBA" id="ARBA00023077"/>
    </source>
</evidence>
<dbReference type="EMBL" id="JANUCT010000007">
    <property type="protein sequence ID" value="MCS3903244.1"/>
    <property type="molecule type" value="Genomic_DNA"/>
</dbReference>
<evidence type="ECO:0000256" key="6">
    <source>
        <dbReference type="ARBA" id="ARBA00022729"/>
    </source>
</evidence>
<dbReference type="Gene3D" id="2.40.170.20">
    <property type="entry name" value="TonB-dependent receptor, beta-barrel domain"/>
    <property type="match status" value="1"/>
</dbReference>
<protein>
    <submittedName>
        <fullName evidence="16">Iron complex outermembrane receptor protein</fullName>
    </submittedName>
</protein>
<evidence type="ECO:0000256" key="1">
    <source>
        <dbReference type="ARBA" id="ARBA00004571"/>
    </source>
</evidence>
<dbReference type="Gene3D" id="2.170.130.10">
    <property type="entry name" value="TonB-dependent receptor, plug domain"/>
    <property type="match status" value="1"/>
</dbReference>
<comment type="caution">
    <text evidence="16">The sequence shown here is derived from an EMBL/GenBank/DDBJ whole genome shotgun (WGS) entry which is preliminary data.</text>
</comment>
<dbReference type="PROSITE" id="PS00018">
    <property type="entry name" value="EF_HAND_1"/>
    <property type="match status" value="1"/>
</dbReference>
<keyword evidence="16" id="KW-0675">Receptor</keyword>
<dbReference type="InterPro" id="IPR037066">
    <property type="entry name" value="Plug_dom_sf"/>
</dbReference>
<dbReference type="InterPro" id="IPR000531">
    <property type="entry name" value="Beta-barrel_TonB"/>
</dbReference>
<evidence type="ECO:0000256" key="2">
    <source>
        <dbReference type="ARBA" id="ARBA00022448"/>
    </source>
</evidence>
<dbReference type="Proteomes" id="UP001204445">
    <property type="component" value="Unassembled WGS sequence"/>
</dbReference>